<comment type="subcellular location">
    <subcellularLocation>
        <location evidence="2">Membrane</location>
        <topology evidence="2">Multi-pass membrane protein</topology>
    </subcellularLocation>
</comment>
<dbReference type="InterPro" id="IPR036034">
    <property type="entry name" value="PDZ_sf"/>
</dbReference>
<feature type="transmembrane region" description="Helical" evidence="11">
    <location>
        <begin position="129"/>
        <end position="151"/>
    </location>
</feature>
<evidence type="ECO:0000256" key="8">
    <source>
        <dbReference type="ARBA" id="ARBA00022989"/>
    </source>
</evidence>
<dbReference type="RefSeq" id="WP_094363314.1">
    <property type="nucleotide sequence ID" value="NZ_NMVQ01000008.1"/>
</dbReference>
<dbReference type="AlphaFoldDB" id="A0A255H5X1"/>
<feature type="transmembrane region" description="Helical" evidence="11">
    <location>
        <begin position="358"/>
        <end position="384"/>
    </location>
</feature>
<comment type="caution">
    <text evidence="13">The sequence shown here is derived from an EMBL/GenBank/DDBJ whole genome shotgun (WGS) entry which is preliminary data.</text>
</comment>
<reference evidence="13 14" key="1">
    <citation type="submission" date="2017-07" db="EMBL/GenBank/DDBJ databases">
        <title>Draft whole genome sequences of clinical Proprionibacteriaceae strains.</title>
        <authorList>
            <person name="Bernier A.-M."/>
            <person name="Bernard K."/>
            <person name="Domingo M.-C."/>
        </authorList>
    </citation>
    <scope>NUCLEOTIDE SEQUENCE [LARGE SCALE GENOMIC DNA]</scope>
    <source>
        <strain evidence="13 14">NML 130396</strain>
    </source>
</reference>
<evidence type="ECO:0000256" key="10">
    <source>
        <dbReference type="ARBA" id="ARBA00023136"/>
    </source>
</evidence>
<evidence type="ECO:0000256" key="4">
    <source>
        <dbReference type="ARBA" id="ARBA00022670"/>
    </source>
</evidence>
<evidence type="ECO:0000256" key="2">
    <source>
        <dbReference type="ARBA" id="ARBA00004141"/>
    </source>
</evidence>
<keyword evidence="14" id="KW-1185">Reference proteome</keyword>
<keyword evidence="4" id="KW-0645">Protease</keyword>
<evidence type="ECO:0000256" key="3">
    <source>
        <dbReference type="ARBA" id="ARBA00007931"/>
    </source>
</evidence>
<keyword evidence="7" id="KW-0862">Zinc</keyword>
<protein>
    <submittedName>
        <fullName evidence="13">Peptidase</fullName>
    </submittedName>
</protein>
<evidence type="ECO:0000256" key="5">
    <source>
        <dbReference type="ARBA" id="ARBA00022692"/>
    </source>
</evidence>
<dbReference type="SUPFAM" id="SSF50156">
    <property type="entry name" value="PDZ domain-like"/>
    <property type="match status" value="1"/>
</dbReference>
<dbReference type="SMART" id="SM00228">
    <property type="entry name" value="PDZ"/>
    <property type="match status" value="1"/>
</dbReference>
<dbReference type="InterPro" id="IPR001478">
    <property type="entry name" value="PDZ"/>
</dbReference>
<evidence type="ECO:0000313" key="14">
    <source>
        <dbReference type="Proteomes" id="UP000216311"/>
    </source>
</evidence>
<dbReference type="PANTHER" id="PTHR42837:SF2">
    <property type="entry name" value="MEMBRANE METALLOPROTEASE ARASP2, CHLOROPLASTIC-RELATED"/>
    <property type="match status" value="1"/>
</dbReference>
<dbReference type="Pfam" id="PF02163">
    <property type="entry name" value="Peptidase_M50"/>
    <property type="match status" value="1"/>
</dbReference>
<evidence type="ECO:0000256" key="9">
    <source>
        <dbReference type="ARBA" id="ARBA00023049"/>
    </source>
</evidence>
<organism evidence="13 14">
    <name type="scientific">Enemella dayhoffiae</name>
    <dbReference type="NCBI Taxonomy" id="2016507"/>
    <lineage>
        <taxon>Bacteria</taxon>
        <taxon>Bacillati</taxon>
        <taxon>Actinomycetota</taxon>
        <taxon>Actinomycetes</taxon>
        <taxon>Propionibacteriales</taxon>
        <taxon>Propionibacteriaceae</taxon>
        <taxon>Enemella</taxon>
    </lineage>
</organism>
<dbReference type="InterPro" id="IPR004387">
    <property type="entry name" value="Pept_M50_Zn"/>
</dbReference>
<dbReference type="EMBL" id="NMVQ01000008">
    <property type="protein sequence ID" value="OYO23080.1"/>
    <property type="molecule type" value="Genomic_DNA"/>
</dbReference>
<dbReference type="GO" id="GO:0006508">
    <property type="term" value="P:proteolysis"/>
    <property type="evidence" value="ECO:0007669"/>
    <property type="project" value="UniProtKB-KW"/>
</dbReference>
<keyword evidence="10 11" id="KW-0472">Membrane</keyword>
<evidence type="ECO:0000259" key="12">
    <source>
        <dbReference type="SMART" id="SM00228"/>
    </source>
</evidence>
<evidence type="ECO:0000256" key="7">
    <source>
        <dbReference type="ARBA" id="ARBA00022833"/>
    </source>
</evidence>
<name>A0A255H5X1_9ACTN</name>
<feature type="transmembrane region" description="Helical" evidence="11">
    <location>
        <begin position="6"/>
        <end position="23"/>
    </location>
</feature>
<evidence type="ECO:0000256" key="1">
    <source>
        <dbReference type="ARBA" id="ARBA00001947"/>
    </source>
</evidence>
<gene>
    <name evidence="13" type="ORF">CGZ93_06350</name>
</gene>
<keyword evidence="5 11" id="KW-0812">Transmembrane</keyword>
<dbReference type="CDD" id="cd06163">
    <property type="entry name" value="S2P-M50_PDZ_RseP-like"/>
    <property type="match status" value="1"/>
</dbReference>
<dbReference type="InterPro" id="IPR041489">
    <property type="entry name" value="PDZ_6"/>
</dbReference>
<proteinExistence type="inferred from homology"/>
<evidence type="ECO:0000256" key="11">
    <source>
        <dbReference type="SAM" id="Phobius"/>
    </source>
</evidence>
<dbReference type="Gene3D" id="2.30.42.10">
    <property type="match status" value="1"/>
</dbReference>
<dbReference type="OrthoDB" id="9782003at2"/>
<dbReference type="Pfam" id="PF17820">
    <property type="entry name" value="PDZ_6"/>
    <property type="match status" value="1"/>
</dbReference>
<sequence length="435" mass="46844">MDTLVYLGGAILFFALIMASIALHEVGHMVPAKLFGVKVTEYFVGFGKTLWKFRRGETEYGVKAIPLGGYVKLIGMYPPEKTTGRVRNSGTSANPLASLISAGREAEWADIKPEDDGRLFYQKKTWQKLIVMAGGPTMNLILAFLILWGVIGIHGINQPQPVVGTVSQCVVPADRPNQNECLPGDPPTPAVQAGLQAGDRIVSFNGTRITDWKHLQNLIRDNRDRQAAIVVDRGGQEVALRPVSTIINGVQSKWDPGKKVEAGFLGFTPRVELVQGGPGMVVSQMADMAATSAVVLAQFPVRVWHTLTDLVTGKPRDIYGPMSVVGASRAAGEISSTDQLTAGGKVTTFMALLGNVNLFVALFNFVPLLPLDGGHILGAIIECVRRGAARLFRRPDPGHLDTAKMLPIAYAVFAFIALSGAVLIIADIIDPVRLF</sequence>
<evidence type="ECO:0000313" key="13">
    <source>
        <dbReference type="EMBL" id="OYO23080.1"/>
    </source>
</evidence>
<dbReference type="GO" id="GO:0004222">
    <property type="term" value="F:metalloendopeptidase activity"/>
    <property type="evidence" value="ECO:0007669"/>
    <property type="project" value="InterPro"/>
</dbReference>
<comment type="cofactor">
    <cofactor evidence="1">
        <name>Zn(2+)</name>
        <dbReference type="ChEBI" id="CHEBI:29105"/>
    </cofactor>
</comment>
<dbReference type="GO" id="GO:0016020">
    <property type="term" value="C:membrane"/>
    <property type="evidence" value="ECO:0007669"/>
    <property type="project" value="UniProtKB-SubCell"/>
</dbReference>
<dbReference type="InterPro" id="IPR008915">
    <property type="entry name" value="Peptidase_M50"/>
</dbReference>
<keyword evidence="9" id="KW-0482">Metalloprotease</keyword>
<keyword evidence="8 11" id="KW-1133">Transmembrane helix</keyword>
<comment type="similarity">
    <text evidence="3">Belongs to the peptidase M50B family.</text>
</comment>
<keyword evidence="6" id="KW-0378">Hydrolase</keyword>
<feature type="transmembrane region" description="Helical" evidence="11">
    <location>
        <begin position="405"/>
        <end position="429"/>
    </location>
</feature>
<evidence type="ECO:0000256" key="6">
    <source>
        <dbReference type="ARBA" id="ARBA00022801"/>
    </source>
</evidence>
<feature type="domain" description="PDZ" evidence="12">
    <location>
        <begin position="149"/>
        <end position="235"/>
    </location>
</feature>
<accession>A0A255H5X1</accession>
<dbReference type="Proteomes" id="UP000216311">
    <property type="component" value="Unassembled WGS sequence"/>
</dbReference>
<dbReference type="PANTHER" id="PTHR42837">
    <property type="entry name" value="REGULATOR OF SIGMA-E PROTEASE RSEP"/>
    <property type="match status" value="1"/>
</dbReference>